<dbReference type="EMBL" id="JAACJM010000151">
    <property type="protein sequence ID" value="KAF5342995.1"/>
    <property type="molecule type" value="Genomic_DNA"/>
</dbReference>
<evidence type="ECO:0000313" key="2">
    <source>
        <dbReference type="Proteomes" id="UP000559256"/>
    </source>
</evidence>
<evidence type="ECO:0000313" key="1">
    <source>
        <dbReference type="EMBL" id="KAF5342995.1"/>
    </source>
</evidence>
<dbReference type="Proteomes" id="UP000559256">
    <property type="component" value="Unassembled WGS sequence"/>
</dbReference>
<comment type="caution">
    <text evidence="1">The sequence shown here is derived from an EMBL/GenBank/DDBJ whole genome shotgun (WGS) entry which is preliminary data.</text>
</comment>
<keyword evidence="2" id="KW-1185">Reference proteome</keyword>
<organism evidence="1 2">
    <name type="scientific">Tetrapyrgos nigripes</name>
    <dbReference type="NCBI Taxonomy" id="182062"/>
    <lineage>
        <taxon>Eukaryota</taxon>
        <taxon>Fungi</taxon>
        <taxon>Dikarya</taxon>
        <taxon>Basidiomycota</taxon>
        <taxon>Agaricomycotina</taxon>
        <taxon>Agaricomycetes</taxon>
        <taxon>Agaricomycetidae</taxon>
        <taxon>Agaricales</taxon>
        <taxon>Marasmiineae</taxon>
        <taxon>Marasmiaceae</taxon>
        <taxon>Tetrapyrgos</taxon>
    </lineage>
</organism>
<protein>
    <submittedName>
        <fullName evidence="1">Uncharacterized protein</fullName>
    </submittedName>
</protein>
<name>A0A8H5CJP5_9AGAR</name>
<gene>
    <name evidence="1" type="ORF">D9758_013705</name>
</gene>
<sequence>MNALRCHYDSSNRHHLRVIAVGSSLKLQLVSVCISRTLLNTTVDFHLPAPPQYAFTTEFDWLDNLESSGSESVQSRCEAEIQAQQSNGSQALKKQRCAICLSSLKTVKGYEVWTSFL</sequence>
<accession>A0A8H5CJP5</accession>
<reference evidence="1 2" key="1">
    <citation type="journal article" date="2020" name="ISME J.">
        <title>Uncovering the hidden diversity of litter-decomposition mechanisms in mushroom-forming fungi.</title>
        <authorList>
            <person name="Floudas D."/>
            <person name="Bentzer J."/>
            <person name="Ahren D."/>
            <person name="Johansson T."/>
            <person name="Persson P."/>
            <person name="Tunlid A."/>
        </authorList>
    </citation>
    <scope>NUCLEOTIDE SEQUENCE [LARGE SCALE GENOMIC DNA]</scope>
    <source>
        <strain evidence="1 2">CBS 291.85</strain>
    </source>
</reference>
<proteinExistence type="predicted"/>
<dbReference type="AlphaFoldDB" id="A0A8H5CJP5"/>